<feature type="compositionally biased region" description="Low complexity" evidence="3">
    <location>
        <begin position="222"/>
        <end position="241"/>
    </location>
</feature>
<dbReference type="PANTHER" id="PTHR12236:SF75">
    <property type="entry name" value="CUTICULAR PROTEIN 62BB, ISOFORM A"/>
    <property type="match status" value="1"/>
</dbReference>
<keyword evidence="4" id="KW-0732">Signal</keyword>
<feature type="region of interest" description="Disordered" evidence="3">
    <location>
        <begin position="222"/>
        <end position="248"/>
    </location>
</feature>
<dbReference type="Pfam" id="PF00379">
    <property type="entry name" value="Chitin_bind_4"/>
    <property type="match status" value="1"/>
</dbReference>
<dbReference type="EMBL" id="JAPXFL010000004">
    <property type="protein sequence ID" value="KAK9508208.1"/>
    <property type="molecule type" value="Genomic_DNA"/>
</dbReference>
<dbReference type="InterPro" id="IPR051217">
    <property type="entry name" value="Insect_Cuticle_Struc_Prot"/>
</dbReference>
<dbReference type="AlphaFoldDB" id="A0AAW1DDL6"/>
<evidence type="ECO:0000313" key="6">
    <source>
        <dbReference type="Proteomes" id="UP001461498"/>
    </source>
</evidence>
<evidence type="ECO:0000256" key="3">
    <source>
        <dbReference type="SAM" id="MobiDB-lite"/>
    </source>
</evidence>
<evidence type="ECO:0000256" key="2">
    <source>
        <dbReference type="PROSITE-ProRule" id="PRU00497"/>
    </source>
</evidence>
<gene>
    <name evidence="5" type="ORF">O3M35_007921</name>
</gene>
<dbReference type="GO" id="GO:0005615">
    <property type="term" value="C:extracellular space"/>
    <property type="evidence" value="ECO:0007669"/>
    <property type="project" value="TreeGrafter"/>
</dbReference>
<sequence>MFKLFAVCVLLVAVEAIEYGHQQAGGHEGYHEQDYYTEPHYSFVYEVKDTHTHDIKSHKEERKGDHTQGVYELIEPDGSKRIVQYTVEGKSGFNAVVHREASKHPISAGKGGYSGAGYSSGGGAASGGYSSGGYSSGGYSSGQGASGGYSSGQGASSYSSFSSKGSLGGQSGGGYQGGSQSGGYQAGGLKLSGLKLVQPVALHTISYAHLGGGESNLGGGYKSSESSSYGGGSQSSSSSGGYSSGGSGGYGGDATSSVKINTHGAHISSLTHHIIPEKHHY</sequence>
<reference evidence="5 6" key="1">
    <citation type="submission" date="2022-12" db="EMBL/GenBank/DDBJ databases">
        <title>Chromosome-level genome assembly of true bugs.</title>
        <authorList>
            <person name="Ma L."/>
            <person name="Li H."/>
        </authorList>
    </citation>
    <scope>NUCLEOTIDE SEQUENCE [LARGE SCALE GENOMIC DNA]</scope>
    <source>
        <strain evidence="5">Lab_2022b</strain>
    </source>
</reference>
<keyword evidence="1 2" id="KW-0193">Cuticle</keyword>
<dbReference type="PROSITE" id="PS51155">
    <property type="entry name" value="CHIT_BIND_RR_2"/>
    <property type="match status" value="1"/>
</dbReference>
<dbReference type="GO" id="GO:0042302">
    <property type="term" value="F:structural constituent of cuticle"/>
    <property type="evidence" value="ECO:0007669"/>
    <property type="project" value="UniProtKB-UniRule"/>
</dbReference>
<dbReference type="GO" id="GO:0031012">
    <property type="term" value="C:extracellular matrix"/>
    <property type="evidence" value="ECO:0007669"/>
    <property type="project" value="TreeGrafter"/>
</dbReference>
<protein>
    <submittedName>
        <fullName evidence="5">Uncharacterized protein</fullName>
    </submittedName>
</protein>
<dbReference type="InterPro" id="IPR000618">
    <property type="entry name" value="Insect_cuticle"/>
</dbReference>
<feature type="signal peptide" evidence="4">
    <location>
        <begin position="1"/>
        <end position="16"/>
    </location>
</feature>
<evidence type="ECO:0000256" key="4">
    <source>
        <dbReference type="SAM" id="SignalP"/>
    </source>
</evidence>
<comment type="caution">
    <text evidence="5">The sequence shown here is derived from an EMBL/GenBank/DDBJ whole genome shotgun (WGS) entry which is preliminary data.</text>
</comment>
<evidence type="ECO:0000313" key="5">
    <source>
        <dbReference type="EMBL" id="KAK9508208.1"/>
    </source>
</evidence>
<dbReference type="Proteomes" id="UP001461498">
    <property type="component" value="Unassembled WGS sequence"/>
</dbReference>
<accession>A0AAW1DDL6</accession>
<feature type="chain" id="PRO_5044717663" evidence="4">
    <location>
        <begin position="17"/>
        <end position="281"/>
    </location>
</feature>
<keyword evidence="6" id="KW-1185">Reference proteome</keyword>
<organism evidence="5 6">
    <name type="scientific">Rhynocoris fuscipes</name>
    <dbReference type="NCBI Taxonomy" id="488301"/>
    <lineage>
        <taxon>Eukaryota</taxon>
        <taxon>Metazoa</taxon>
        <taxon>Ecdysozoa</taxon>
        <taxon>Arthropoda</taxon>
        <taxon>Hexapoda</taxon>
        <taxon>Insecta</taxon>
        <taxon>Pterygota</taxon>
        <taxon>Neoptera</taxon>
        <taxon>Paraneoptera</taxon>
        <taxon>Hemiptera</taxon>
        <taxon>Heteroptera</taxon>
        <taxon>Panheteroptera</taxon>
        <taxon>Cimicomorpha</taxon>
        <taxon>Reduviidae</taxon>
        <taxon>Harpactorinae</taxon>
        <taxon>Harpactorini</taxon>
        <taxon>Rhynocoris</taxon>
    </lineage>
</organism>
<dbReference type="EMBL" id="JAPXFL010000004">
    <property type="protein sequence ID" value="KAK9508207.1"/>
    <property type="molecule type" value="Genomic_DNA"/>
</dbReference>
<proteinExistence type="predicted"/>
<dbReference type="PANTHER" id="PTHR12236">
    <property type="entry name" value="STRUCTURAL CONTITUENT OF CUTICLE"/>
    <property type="match status" value="1"/>
</dbReference>
<evidence type="ECO:0000256" key="1">
    <source>
        <dbReference type="ARBA" id="ARBA00022460"/>
    </source>
</evidence>
<name>A0AAW1DDL6_9HEMI</name>